<evidence type="ECO:0000313" key="4">
    <source>
        <dbReference type="Proteomes" id="UP000824219"/>
    </source>
</evidence>
<evidence type="ECO:0000256" key="2">
    <source>
        <dbReference type="SAM" id="MobiDB-lite"/>
    </source>
</evidence>
<dbReference type="AlphaFoldDB" id="A0A9D3S786"/>
<keyword evidence="1" id="KW-0175">Coiled coil</keyword>
<dbReference type="Gene3D" id="1.10.287.1490">
    <property type="match status" value="1"/>
</dbReference>
<dbReference type="PANTHER" id="PTHR35970:SF1">
    <property type="entry name" value="SODIUM CHANNEL AND CLATHRIN LINKER 1"/>
    <property type="match status" value="1"/>
</dbReference>
<feature type="region of interest" description="Disordered" evidence="2">
    <location>
        <begin position="219"/>
        <end position="239"/>
    </location>
</feature>
<accession>A0A9D3S786</accession>
<name>A0A9D3S786_9TELE</name>
<proteinExistence type="predicted"/>
<dbReference type="InterPro" id="IPR038911">
    <property type="entry name" value="SCLT1"/>
</dbReference>
<feature type="coiled-coil region" evidence="1">
    <location>
        <begin position="323"/>
        <end position="445"/>
    </location>
</feature>
<feature type="coiled-coil region" evidence="1">
    <location>
        <begin position="471"/>
        <end position="505"/>
    </location>
</feature>
<dbReference type="OrthoDB" id="551053at2759"/>
<dbReference type="GO" id="GO:0045162">
    <property type="term" value="P:clustering of voltage-gated sodium channels"/>
    <property type="evidence" value="ECO:0007669"/>
    <property type="project" value="InterPro"/>
</dbReference>
<sequence>MASELEFLRDQDVECNSSAPWITDQGIMAPLIVEYDRHMQQMEKQLKLYQRQMVDVRASLEQVVRENERLYAEQRLSIDKQLQSLSVDEAEALAVTNLEEQLKCAVEEKERALQMWQVAAQELDRLQKLYQTTMRDEHIHTAQHYHTQSQISQLQQHTQKLQATNQTLKSTNEELLKTITEQSTELEELRNQLRQAKLDLRTATAKVDEMTKLMKSVQDQMQRTEEDAAEAHGREEASDRRLLQLQTALSQIEGRLKVASQEAESVRKKEVVWEKQVGELQSRCAALEDDKFEAFQRLRDSLQLAEEATLQRDQAQLREKQRVEELERMKEGMKQLVEEAAVRTRKEVECVRQQCNTQIHRLTEELAALQLECSDKQSQLERAHRERKAVEEELEKVYREGRYGETDLRKVEALHQRCLNAERMKDELEHTLNTTHSNMKKMELELSEELLRCQEEVRRLQVALSSTRTECSSVSEERLNLQQENQQLHKDMDTLRKECVSAQRHAKLQVHTHTHTHTLRRECVSAQRHAKLQVHTHTAQRVCVCTETRQTAGTHTHTHTHTHCAKSVCLHRDTPNCRYTHTHTHTHTLRKECVSAQRHAKLQVSHMQQEVCVREQAVESRLREMEESNKHSTAELQRRLLAQQHNNKRYREESIQLSHTLQHTITSLRAELSRQKQRCQELEMKIHSEQEKILECEREVSEQQEKNTRLQTRLTQAEHRASIASHQLTLMTQRRKPASVMDLGTLE</sequence>
<feature type="coiled-coil region" evidence="1">
    <location>
        <begin position="95"/>
        <end position="126"/>
    </location>
</feature>
<evidence type="ECO:0000313" key="3">
    <source>
        <dbReference type="EMBL" id="KAG7313806.1"/>
    </source>
</evidence>
<keyword evidence="4" id="KW-1185">Reference proteome</keyword>
<evidence type="ECO:0000256" key="1">
    <source>
        <dbReference type="SAM" id="Coils"/>
    </source>
</evidence>
<comment type="caution">
    <text evidence="3">The sequence shown here is derived from an EMBL/GenBank/DDBJ whole genome shotgun (WGS) entry which is preliminary data.</text>
</comment>
<feature type="coiled-coil region" evidence="1">
    <location>
        <begin position="633"/>
        <end position="720"/>
    </location>
</feature>
<evidence type="ECO:0008006" key="5">
    <source>
        <dbReference type="Google" id="ProtNLM"/>
    </source>
</evidence>
<gene>
    <name evidence="3" type="ORF">KOW79_022302</name>
</gene>
<feature type="compositionally biased region" description="Basic and acidic residues" evidence="2">
    <location>
        <begin position="222"/>
        <end position="239"/>
    </location>
</feature>
<dbReference type="GO" id="GO:0060271">
    <property type="term" value="P:cilium assembly"/>
    <property type="evidence" value="ECO:0007669"/>
    <property type="project" value="TreeGrafter"/>
</dbReference>
<dbReference type="PANTHER" id="PTHR35970">
    <property type="entry name" value="SODIUM CHANNEL AND CLATHRIN LINKER 1"/>
    <property type="match status" value="1"/>
</dbReference>
<organism evidence="3 4">
    <name type="scientific">Hemibagrus wyckioides</name>
    <dbReference type="NCBI Taxonomy" id="337641"/>
    <lineage>
        <taxon>Eukaryota</taxon>
        <taxon>Metazoa</taxon>
        <taxon>Chordata</taxon>
        <taxon>Craniata</taxon>
        <taxon>Vertebrata</taxon>
        <taxon>Euteleostomi</taxon>
        <taxon>Actinopterygii</taxon>
        <taxon>Neopterygii</taxon>
        <taxon>Teleostei</taxon>
        <taxon>Ostariophysi</taxon>
        <taxon>Siluriformes</taxon>
        <taxon>Bagridae</taxon>
        <taxon>Hemibagrus</taxon>
    </lineage>
</organism>
<dbReference type="Proteomes" id="UP000824219">
    <property type="component" value="Linkage Group LG29"/>
</dbReference>
<feature type="coiled-coil region" evidence="1">
    <location>
        <begin position="32"/>
        <end position="66"/>
    </location>
</feature>
<protein>
    <recommendedName>
        <fullName evidence="5">Sodium channel and clathrin linker 1</fullName>
    </recommendedName>
</protein>
<dbReference type="GO" id="GO:0005814">
    <property type="term" value="C:centriole"/>
    <property type="evidence" value="ECO:0007669"/>
    <property type="project" value="TreeGrafter"/>
</dbReference>
<dbReference type="EMBL" id="JAHKSW010000029">
    <property type="protein sequence ID" value="KAG7313806.1"/>
    <property type="molecule type" value="Genomic_DNA"/>
</dbReference>
<reference evidence="3 4" key="1">
    <citation type="submission" date="2021-06" db="EMBL/GenBank/DDBJ databases">
        <title>Chromosome-level genome assembly of the red-tail catfish (Hemibagrus wyckioides).</title>
        <authorList>
            <person name="Shao F."/>
        </authorList>
    </citation>
    <scope>NUCLEOTIDE SEQUENCE [LARGE SCALE GENOMIC DNA]</scope>
    <source>
        <strain evidence="3">EC202008001</strain>
        <tissue evidence="3">Blood</tissue>
    </source>
</reference>